<proteinExistence type="predicted"/>
<dbReference type="AlphaFoldDB" id="A0AAV4LM54"/>
<reference evidence="1 2" key="1">
    <citation type="submission" date="2021-06" db="EMBL/GenBank/DDBJ databases">
        <title>Genome sequence of Babesia caballi.</title>
        <authorList>
            <person name="Yamagishi J."/>
            <person name="Kidaka T."/>
            <person name="Ochi A."/>
        </authorList>
    </citation>
    <scope>NUCLEOTIDE SEQUENCE [LARGE SCALE GENOMIC DNA]</scope>
    <source>
        <strain evidence="1">USDA-D6B2</strain>
    </source>
</reference>
<protein>
    <submittedName>
        <fullName evidence="1">Secreted antigen 1</fullName>
    </submittedName>
</protein>
<dbReference type="EMBL" id="BPLF01000001">
    <property type="protein sequence ID" value="GIX60783.1"/>
    <property type="molecule type" value="Genomic_DNA"/>
</dbReference>
<organism evidence="1 2">
    <name type="scientific">Babesia caballi</name>
    <dbReference type="NCBI Taxonomy" id="5871"/>
    <lineage>
        <taxon>Eukaryota</taxon>
        <taxon>Sar</taxon>
        <taxon>Alveolata</taxon>
        <taxon>Apicomplexa</taxon>
        <taxon>Aconoidasida</taxon>
        <taxon>Piroplasmida</taxon>
        <taxon>Babesiidae</taxon>
        <taxon>Babesia</taxon>
    </lineage>
</organism>
<gene>
    <name evidence="1" type="ORF">BcabD6B2_02180</name>
</gene>
<evidence type="ECO:0000313" key="1">
    <source>
        <dbReference type="EMBL" id="GIX60783.1"/>
    </source>
</evidence>
<evidence type="ECO:0000313" key="2">
    <source>
        <dbReference type="Proteomes" id="UP001497744"/>
    </source>
</evidence>
<accession>A0AAV4LM54</accession>
<keyword evidence="2" id="KW-1185">Reference proteome</keyword>
<dbReference type="RefSeq" id="XP_067712854.1">
    <property type="nucleotide sequence ID" value="XM_067856753.1"/>
</dbReference>
<dbReference type="Proteomes" id="UP001497744">
    <property type="component" value="Unassembled WGS sequence"/>
</dbReference>
<sequence>MFPPLLFLWFNANDQTGSVKGTKWKDQYCYGYTGNLDLHNWLTDSSGGHGFIRRGMTYANLATIKGLPLSQKLGIKYLTEGGSLQKALYGLIFLTPGWYREHTANAMLFLEEICEYIFYGKINVSSCSWLKEPEQFDAVCKSLYGKLTWLNGSGIFNSTETPPTLGAVYNYSPNYTNNMYHSKLKPENFKLYISWLTDNLQHIINALKEMENSARSWTPNGLESAQNTGPFPYGFLFRDTNWESNKYTFCTEINDIIEGPSGLRALAALCYRSQCSNNFLCSVESSSVIGTSVLGGAIGCTLAYVHFYVPGGIVGLF</sequence>
<dbReference type="GeneID" id="94192266"/>
<comment type="caution">
    <text evidence="1">The sequence shown here is derived from an EMBL/GenBank/DDBJ whole genome shotgun (WGS) entry which is preliminary data.</text>
</comment>
<name>A0AAV4LM54_BABCB</name>